<dbReference type="SUPFAM" id="SSF81321">
    <property type="entry name" value="Family A G protein-coupled receptor-like"/>
    <property type="match status" value="1"/>
</dbReference>
<evidence type="ECO:0000259" key="6">
    <source>
        <dbReference type="PROSITE" id="PS50262"/>
    </source>
</evidence>
<evidence type="ECO:0000256" key="5">
    <source>
        <dbReference type="SAM" id="Phobius"/>
    </source>
</evidence>
<keyword evidence="8" id="KW-1185">Reference proteome</keyword>
<dbReference type="GO" id="GO:0016020">
    <property type="term" value="C:membrane"/>
    <property type="evidence" value="ECO:0007669"/>
    <property type="project" value="UniProtKB-SubCell"/>
</dbReference>
<dbReference type="InterPro" id="IPR052954">
    <property type="entry name" value="GPCR-Ligand_Int"/>
</dbReference>
<organism evidence="7 8">
    <name type="scientific">Cichlidogyrus casuarinus</name>
    <dbReference type="NCBI Taxonomy" id="1844966"/>
    <lineage>
        <taxon>Eukaryota</taxon>
        <taxon>Metazoa</taxon>
        <taxon>Spiralia</taxon>
        <taxon>Lophotrochozoa</taxon>
        <taxon>Platyhelminthes</taxon>
        <taxon>Monogenea</taxon>
        <taxon>Monopisthocotylea</taxon>
        <taxon>Dactylogyridea</taxon>
        <taxon>Ancyrocephalidae</taxon>
        <taxon>Cichlidogyrus</taxon>
    </lineage>
</organism>
<dbReference type="PRINTS" id="PR00237">
    <property type="entry name" value="GPCRRHODOPSN"/>
</dbReference>
<dbReference type="AlphaFoldDB" id="A0ABD2PQM9"/>
<feature type="non-terminal residue" evidence="7">
    <location>
        <position position="1"/>
    </location>
</feature>
<evidence type="ECO:0000256" key="4">
    <source>
        <dbReference type="ARBA" id="ARBA00023136"/>
    </source>
</evidence>
<dbReference type="Gene3D" id="1.20.1070.10">
    <property type="entry name" value="Rhodopsin 7-helix transmembrane proteins"/>
    <property type="match status" value="1"/>
</dbReference>
<dbReference type="InterPro" id="IPR017452">
    <property type="entry name" value="GPCR_Rhodpsn_7TM"/>
</dbReference>
<reference evidence="7 8" key="1">
    <citation type="submission" date="2024-11" db="EMBL/GenBank/DDBJ databases">
        <title>Adaptive evolution of stress response genes in parasites aligns with host niche diversity.</title>
        <authorList>
            <person name="Hahn C."/>
            <person name="Resl P."/>
        </authorList>
    </citation>
    <scope>NUCLEOTIDE SEQUENCE [LARGE SCALE GENOMIC DNA]</scope>
    <source>
        <strain evidence="7">EGGRZ-B1_66</strain>
        <tissue evidence="7">Body</tissue>
    </source>
</reference>
<dbReference type="PANTHER" id="PTHR46641">
    <property type="entry name" value="FMRFAMIDE RECEPTOR-RELATED"/>
    <property type="match status" value="1"/>
</dbReference>
<dbReference type="Proteomes" id="UP001626550">
    <property type="component" value="Unassembled WGS sequence"/>
</dbReference>
<feature type="transmembrane region" description="Helical" evidence="5">
    <location>
        <begin position="104"/>
        <end position="128"/>
    </location>
</feature>
<comment type="caution">
    <text evidence="7">The sequence shown here is derived from an EMBL/GenBank/DDBJ whole genome shotgun (WGS) entry which is preliminary data.</text>
</comment>
<evidence type="ECO:0000256" key="1">
    <source>
        <dbReference type="ARBA" id="ARBA00004370"/>
    </source>
</evidence>
<proteinExistence type="predicted"/>
<name>A0ABD2PQM9_9PLAT</name>
<evidence type="ECO:0000256" key="3">
    <source>
        <dbReference type="ARBA" id="ARBA00022989"/>
    </source>
</evidence>
<keyword evidence="4 5" id="KW-0472">Membrane</keyword>
<dbReference type="PROSITE" id="PS50262">
    <property type="entry name" value="G_PROTEIN_RECEP_F1_2"/>
    <property type="match status" value="1"/>
</dbReference>
<comment type="subcellular location">
    <subcellularLocation>
        <location evidence="1">Membrane</location>
    </subcellularLocation>
</comment>
<evidence type="ECO:0000313" key="7">
    <source>
        <dbReference type="EMBL" id="KAL3309564.1"/>
    </source>
</evidence>
<keyword evidence="3 5" id="KW-1133">Transmembrane helix</keyword>
<keyword evidence="2 5" id="KW-0812">Transmembrane</keyword>
<gene>
    <name evidence="7" type="ORF">Ciccas_011889</name>
</gene>
<protein>
    <recommendedName>
        <fullName evidence="6">G-protein coupled receptors family 1 profile domain-containing protein</fullName>
    </recommendedName>
</protein>
<evidence type="ECO:0000256" key="2">
    <source>
        <dbReference type="ARBA" id="ARBA00022692"/>
    </source>
</evidence>
<feature type="transmembrane region" description="Helical" evidence="5">
    <location>
        <begin position="134"/>
        <end position="157"/>
    </location>
</feature>
<feature type="transmembrane region" description="Helical" evidence="5">
    <location>
        <begin position="29"/>
        <end position="52"/>
    </location>
</feature>
<feature type="domain" description="G-protein coupled receptors family 1 profile" evidence="6">
    <location>
        <begin position="1"/>
        <end position="154"/>
    </location>
</feature>
<dbReference type="InterPro" id="IPR000276">
    <property type="entry name" value="GPCR_Rhodpsn"/>
</dbReference>
<sequence length="191" mass="22536">ILLNKLHDKSRHFEKLGGGYAWNLYYRTILHSIVQLFLPVSLISVLNLLLIWRIRKANMRRLKCMISLELVQSQCQPMIYNRPSIWQNRTLKLSRSRSSEVNRICVTIIIIFLICEFPSTLSVIFRYIGQESVYLNPLVNFFVTFNSGVNFFVYVFLGRRFRHFLFRACERIANKSQTSPVTSSRHKTNIK</sequence>
<dbReference type="PANTHER" id="PTHR46641:SF2">
    <property type="entry name" value="FMRFAMIDE RECEPTOR"/>
    <property type="match status" value="1"/>
</dbReference>
<evidence type="ECO:0000313" key="8">
    <source>
        <dbReference type="Proteomes" id="UP001626550"/>
    </source>
</evidence>
<dbReference type="EMBL" id="JBJKFK010003780">
    <property type="protein sequence ID" value="KAL3309564.1"/>
    <property type="molecule type" value="Genomic_DNA"/>
</dbReference>
<accession>A0ABD2PQM9</accession>